<gene>
    <name evidence="1" type="ORF">WJX72_003280</name>
</gene>
<protein>
    <submittedName>
        <fullName evidence="1">Uncharacterized protein</fullName>
    </submittedName>
</protein>
<evidence type="ECO:0000313" key="1">
    <source>
        <dbReference type="EMBL" id="KAK9816648.1"/>
    </source>
</evidence>
<comment type="caution">
    <text evidence="1">The sequence shown here is derived from an EMBL/GenBank/DDBJ whole genome shotgun (WGS) entry which is preliminary data.</text>
</comment>
<reference evidence="1 2" key="1">
    <citation type="journal article" date="2024" name="Nat. Commun.">
        <title>Phylogenomics reveals the evolutionary origins of lichenization in chlorophyte algae.</title>
        <authorList>
            <person name="Puginier C."/>
            <person name="Libourel C."/>
            <person name="Otte J."/>
            <person name="Skaloud P."/>
            <person name="Haon M."/>
            <person name="Grisel S."/>
            <person name="Petersen M."/>
            <person name="Berrin J.G."/>
            <person name="Delaux P.M."/>
            <person name="Dal Grande F."/>
            <person name="Keller J."/>
        </authorList>
    </citation>
    <scope>NUCLEOTIDE SEQUENCE [LARGE SCALE GENOMIC DNA]</scope>
    <source>
        <strain evidence="1 2">SAG 2043</strain>
    </source>
</reference>
<accession>A0AAW1Q2U7</accession>
<dbReference type="Proteomes" id="UP001489004">
    <property type="component" value="Unassembled WGS sequence"/>
</dbReference>
<sequence length="73" mass="8471">MPHRVEDPQSMLCVELMMTRLAREMAAEMRKGLPLRPGRHPAEPAEMWDSLDKDFLHYPNPSRARVPLPLRGH</sequence>
<name>A0AAW1Q2U7_9CHLO</name>
<proteinExistence type="predicted"/>
<dbReference type="AlphaFoldDB" id="A0AAW1Q2U7"/>
<organism evidence="1 2">
    <name type="scientific">[Myrmecia] bisecta</name>
    <dbReference type="NCBI Taxonomy" id="41462"/>
    <lineage>
        <taxon>Eukaryota</taxon>
        <taxon>Viridiplantae</taxon>
        <taxon>Chlorophyta</taxon>
        <taxon>core chlorophytes</taxon>
        <taxon>Trebouxiophyceae</taxon>
        <taxon>Trebouxiales</taxon>
        <taxon>Trebouxiaceae</taxon>
        <taxon>Myrmecia</taxon>
    </lineage>
</organism>
<keyword evidence="2" id="KW-1185">Reference proteome</keyword>
<dbReference type="EMBL" id="JALJOR010000005">
    <property type="protein sequence ID" value="KAK9816648.1"/>
    <property type="molecule type" value="Genomic_DNA"/>
</dbReference>
<evidence type="ECO:0000313" key="2">
    <source>
        <dbReference type="Proteomes" id="UP001489004"/>
    </source>
</evidence>